<feature type="transmembrane region" description="Helical" evidence="1">
    <location>
        <begin position="13"/>
        <end position="33"/>
    </location>
</feature>
<name>A0A0M3IG19_ASCLU</name>
<proteinExistence type="predicted"/>
<keyword evidence="1" id="KW-0472">Membrane</keyword>
<protein>
    <submittedName>
        <fullName evidence="3">Ovule protein</fullName>
    </submittedName>
</protein>
<reference evidence="3" key="1">
    <citation type="submission" date="2017-02" db="UniProtKB">
        <authorList>
            <consortium name="WormBaseParasite"/>
        </authorList>
    </citation>
    <scope>IDENTIFICATION</scope>
</reference>
<organism evidence="2 3">
    <name type="scientific">Ascaris lumbricoides</name>
    <name type="common">Giant roundworm</name>
    <dbReference type="NCBI Taxonomy" id="6252"/>
    <lineage>
        <taxon>Eukaryota</taxon>
        <taxon>Metazoa</taxon>
        <taxon>Ecdysozoa</taxon>
        <taxon>Nematoda</taxon>
        <taxon>Chromadorea</taxon>
        <taxon>Rhabditida</taxon>
        <taxon>Spirurina</taxon>
        <taxon>Ascaridomorpha</taxon>
        <taxon>Ascaridoidea</taxon>
        <taxon>Ascarididae</taxon>
        <taxon>Ascaris</taxon>
    </lineage>
</organism>
<keyword evidence="1" id="KW-1133">Transmembrane helix</keyword>
<keyword evidence="1" id="KW-0812">Transmembrane</keyword>
<evidence type="ECO:0000313" key="3">
    <source>
        <dbReference type="WBParaSite" id="ALUE_0001720401-mRNA-1"/>
    </source>
</evidence>
<dbReference type="WBParaSite" id="ALUE_0001720401-mRNA-1">
    <property type="protein sequence ID" value="ALUE_0001720401-mRNA-1"/>
    <property type="gene ID" value="ALUE_0001720401"/>
</dbReference>
<sequence length="69" mass="8084">MKERFTSLLEIHLIGYTSLARLLAYFSLFMHALNCSTGRMNYSFKKFEFGRCRSNLRCTISRKPPVKTT</sequence>
<evidence type="ECO:0000313" key="2">
    <source>
        <dbReference type="Proteomes" id="UP000036681"/>
    </source>
</evidence>
<dbReference type="Proteomes" id="UP000036681">
    <property type="component" value="Unplaced"/>
</dbReference>
<accession>A0A0M3IG19</accession>
<keyword evidence="2" id="KW-1185">Reference proteome</keyword>
<evidence type="ECO:0000256" key="1">
    <source>
        <dbReference type="SAM" id="Phobius"/>
    </source>
</evidence>
<dbReference type="AlphaFoldDB" id="A0A0M3IG19"/>